<keyword evidence="2" id="KW-0813">Transport</keyword>
<keyword evidence="7 11" id="KW-0067">ATP-binding</keyword>
<dbReference type="GO" id="GO:0005524">
    <property type="term" value="F:ATP binding"/>
    <property type="evidence" value="ECO:0007669"/>
    <property type="project" value="UniProtKB-KW"/>
</dbReference>
<dbReference type="PANTHER" id="PTHR43790">
    <property type="entry name" value="CARBOHYDRATE TRANSPORT ATP-BINDING PROTEIN MG119-RELATED"/>
    <property type="match status" value="1"/>
</dbReference>
<dbReference type="FunFam" id="3.40.50.300:FF:000127">
    <property type="entry name" value="Ribose import ATP-binding protein RbsA"/>
    <property type="match status" value="1"/>
</dbReference>
<dbReference type="GO" id="GO:0016887">
    <property type="term" value="F:ATP hydrolysis activity"/>
    <property type="evidence" value="ECO:0007669"/>
    <property type="project" value="InterPro"/>
</dbReference>
<evidence type="ECO:0000256" key="7">
    <source>
        <dbReference type="ARBA" id="ARBA00022840"/>
    </source>
</evidence>
<keyword evidence="12" id="KW-1185">Reference proteome</keyword>
<evidence type="ECO:0000259" key="10">
    <source>
        <dbReference type="PROSITE" id="PS50893"/>
    </source>
</evidence>
<name>A0A8J8M9B0_9FIRM</name>
<proteinExistence type="predicted"/>
<dbReference type="SUPFAM" id="SSF52540">
    <property type="entry name" value="P-loop containing nucleoside triphosphate hydrolases"/>
    <property type="match status" value="2"/>
</dbReference>
<evidence type="ECO:0000256" key="5">
    <source>
        <dbReference type="ARBA" id="ARBA00022737"/>
    </source>
</evidence>
<dbReference type="InterPro" id="IPR003593">
    <property type="entry name" value="AAA+_ATPase"/>
</dbReference>
<sequence>MADKKLILELENITKIFPGVKALDNVKLEIYEGEVHALCGENGAGKSTLMKIISGAQEYTSGNMRYQGKNVKFSSTKEAQELGISMIYQEFNLIPHLTVAENIFLGRYPVSKRGIIDWKKMNQDAIDLIAKVGMNISPKKLVKDLSVAEAQMIEISKCLSINSKVIIMDEPTAALTDEEIECLFDIIENLKKENIAIIYISHRMNEIFRITDRVTIFRDGKFINSMLTKDTDHDEIVRLMVGSDLTNLYPKRDYVRSKEVVFEAKNIVYKNSIKDVSFKLYKGEILGIAGLLGSGNILLSKLLAGYYGDYDGEVLIKGKKAKIKNPAQALSKGIFVVSDDRKNEGLVLVRNVKENISLASLKSIMSNGLLSDKKDMEMSKKEIDKLNIKVSSPHQIVGNLSGGNQQKVVFGKMLETNPEIIFLNEPTRGIDIGAKAEIYNIMHELTKQGISIVLITSDLPELIGMSDRGLVMREGEVAASISKDKLTQENVLSYAAGAGGVE</sequence>
<comment type="subcellular location">
    <subcellularLocation>
        <location evidence="1">Cell membrane</location>
        <topology evidence="1">Peripheral membrane protein</topology>
    </subcellularLocation>
</comment>
<keyword evidence="6" id="KW-0547">Nucleotide-binding</keyword>
<dbReference type="KEGG" id="vgu:HYG85_07330"/>
<evidence type="ECO:0000256" key="8">
    <source>
        <dbReference type="ARBA" id="ARBA00022967"/>
    </source>
</evidence>
<dbReference type="Proteomes" id="UP000677305">
    <property type="component" value="Chromosome"/>
</dbReference>
<evidence type="ECO:0000256" key="9">
    <source>
        <dbReference type="ARBA" id="ARBA00023136"/>
    </source>
</evidence>
<evidence type="ECO:0000256" key="6">
    <source>
        <dbReference type="ARBA" id="ARBA00022741"/>
    </source>
</evidence>
<gene>
    <name evidence="11" type="ORF">HYG85_07330</name>
</gene>
<keyword evidence="9" id="KW-0472">Membrane</keyword>
<dbReference type="EMBL" id="CP058561">
    <property type="protein sequence ID" value="QUH28731.1"/>
    <property type="molecule type" value="Genomic_DNA"/>
</dbReference>
<reference evidence="11 12" key="1">
    <citation type="submission" date="2020-07" db="EMBL/GenBank/DDBJ databases">
        <title>Vallitalea guaymasensis genome.</title>
        <authorList>
            <person name="Postec A."/>
        </authorList>
    </citation>
    <scope>NUCLEOTIDE SEQUENCE [LARGE SCALE GENOMIC DNA]</scope>
    <source>
        <strain evidence="11 12">Ra1766G1</strain>
    </source>
</reference>
<dbReference type="PANTHER" id="PTHR43790:SF3">
    <property type="entry name" value="D-ALLOSE IMPORT ATP-BINDING PROTEIN ALSA-RELATED"/>
    <property type="match status" value="1"/>
</dbReference>
<keyword evidence="3" id="KW-1003">Cell membrane</keyword>
<keyword evidence="5" id="KW-0677">Repeat</keyword>
<evidence type="ECO:0000313" key="12">
    <source>
        <dbReference type="Proteomes" id="UP000677305"/>
    </source>
</evidence>
<protein>
    <submittedName>
        <fullName evidence="11">Sugar ABC transporter ATP-binding protein</fullName>
    </submittedName>
</protein>
<evidence type="ECO:0000256" key="3">
    <source>
        <dbReference type="ARBA" id="ARBA00022475"/>
    </source>
</evidence>
<dbReference type="PROSITE" id="PS00211">
    <property type="entry name" value="ABC_TRANSPORTER_1"/>
    <property type="match status" value="1"/>
</dbReference>
<evidence type="ECO:0000313" key="11">
    <source>
        <dbReference type="EMBL" id="QUH28731.1"/>
    </source>
</evidence>
<evidence type="ECO:0000256" key="1">
    <source>
        <dbReference type="ARBA" id="ARBA00004202"/>
    </source>
</evidence>
<dbReference type="InterPro" id="IPR017871">
    <property type="entry name" value="ABC_transporter-like_CS"/>
</dbReference>
<dbReference type="SMART" id="SM00382">
    <property type="entry name" value="AAA"/>
    <property type="match status" value="2"/>
</dbReference>
<organism evidence="11 12">
    <name type="scientific">Vallitalea guaymasensis</name>
    <dbReference type="NCBI Taxonomy" id="1185412"/>
    <lineage>
        <taxon>Bacteria</taxon>
        <taxon>Bacillati</taxon>
        <taxon>Bacillota</taxon>
        <taxon>Clostridia</taxon>
        <taxon>Lachnospirales</taxon>
        <taxon>Vallitaleaceae</taxon>
        <taxon>Vallitalea</taxon>
    </lineage>
</organism>
<dbReference type="Gene3D" id="3.40.50.300">
    <property type="entry name" value="P-loop containing nucleotide triphosphate hydrolases"/>
    <property type="match status" value="2"/>
</dbReference>
<dbReference type="AlphaFoldDB" id="A0A8J8M9B0"/>
<dbReference type="CDD" id="cd03215">
    <property type="entry name" value="ABC_Carb_Monos_II"/>
    <property type="match status" value="1"/>
</dbReference>
<feature type="domain" description="ABC transporter" evidence="10">
    <location>
        <begin position="255"/>
        <end position="499"/>
    </location>
</feature>
<accession>A0A8J8M9B0</accession>
<keyword evidence="8" id="KW-1278">Translocase</keyword>
<keyword evidence="4" id="KW-0762">Sugar transport</keyword>
<dbReference type="GO" id="GO:0005886">
    <property type="term" value="C:plasma membrane"/>
    <property type="evidence" value="ECO:0007669"/>
    <property type="project" value="UniProtKB-SubCell"/>
</dbReference>
<dbReference type="PROSITE" id="PS50893">
    <property type="entry name" value="ABC_TRANSPORTER_2"/>
    <property type="match status" value="2"/>
</dbReference>
<evidence type="ECO:0000256" key="4">
    <source>
        <dbReference type="ARBA" id="ARBA00022597"/>
    </source>
</evidence>
<dbReference type="Pfam" id="PF00005">
    <property type="entry name" value="ABC_tran"/>
    <property type="match status" value="2"/>
</dbReference>
<dbReference type="InterPro" id="IPR050107">
    <property type="entry name" value="ABC_carbohydrate_import_ATPase"/>
</dbReference>
<dbReference type="RefSeq" id="WP_212692942.1">
    <property type="nucleotide sequence ID" value="NZ_CP058561.1"/>
</dbReference>
<dbReference type="InterPro" id="IPR027417">
    <property type="entry name" value="P-loop_NTPase"/>
</dbReference>
<evidence type="ECO:0000256" key="2">
    <source>
        <dbReference type="ARBA" id="ARBA00022448"/>
    </source>
</evidence>
<feature type="domain" description="ABC transporter" evidence="10">
    <location>
        <begin position="8"/>
        <end position="244"/>
    </location>
</feature>
<dbReference type="InterPro" id="IPR003439">
    <property type="entry name" value="ABC_transporter-like_ATP-bd"/>
</dbReference>
<dbReference type="CDD" id="cd03216">
    <property type="entry name" value="ABC_Carb_Monos_I"/>
    <property type="match status" value="1"/>
</dbReference>